<comment type="similarity">
    <text evidence="2 8">Belongs to the MGMT family.</text>
</comment>
<evidence type="ECO:0000256" key="3">
    <source>
        <dbReference type="ARBA" id="ARBA00022603"/>
    </source>
</evidence>
<dbReference type="HAMAP" id="MF_00772">
    <property type="entry name" value="OGT"/>
    <property type="match status" value="1"/>
</dbReference>
<evidence type="ECO:0000256" key="8">
    <source>
        <dbReference type="HAMAP-Rule" id="MF_00772"/>
    </source>
</evidence>
<keyword evidence="4 8" id="KW-0808">Transferase</keyword>
<dbReference type="SUPFAM" id="SSF46767">
    <property type="entry name" value="Methylated DNA-protein cysteine methyltransferase, C-terminal domain"/>
    <property type="match status" value="1"/>
</dbReference>
<dbReference type="GO" id="GO:0032259">
    <property type="term" value="P:methylation"/>
    <property type="evidence" value="ECO:0007669"/>
    <property type="project" value="UniProtKB-KW"/>
</dbReference>
<keyword evidence="12" id="KW-1185">Reference proteome</keyword>
<dbReference type="Pfam" id="PF01035">
    <property type="entry name" value="DNA_binding_1"/>
    <property type="match status" value="1"/>
</dbReference>
<dbReference type="PANTHER" id="PTHR10815">
    <property type="entry name" value="METHYLATED-DNA--PROTEIN-CYSTEINE METHYLTRANSFERASE"/>
    <property type="match status" value="1"/>
</dbReference>
<dbReference type="KEGG" id="plen:EIM92_15830"/>
<feature type="domain" description="Methylguanine DNA methyltransferase ribonuclease-like" evidence="10">
    <location>
        <begin position="18"/>
        <end position="86"/>
    </location>
</feature>
<sequence>MRLTNRAALYWTRLCVDNWNIYLAATDKGLCYVGSHDKSFDELSAWANQRYPRYPFIENREKLQRYVEELARYLQGGLQSFSAPIDVKGTSFQQSVWKALCEIPYGQTCTYSDIALRIHKPAAVRAVGAAIGANPLLIVVPCHRVTGKNGALTGYRGGLDMKARLLKLESEF</sequence>
<dbReference type="GO" id="GO:0005737">
    <property type="term" value="C:cytoplasm"/>
    <property type="evidence" value="ECO:0007669"/>
    <property type="project" value="UniProtKB-SubCell"/>
</dbReference>
<dbReference type="Proteomes" id="UP000273145">
    <property type="component" value="Chromosome"/>
</dbReference>
<protein>
    <recommendedName>
        <fullName evidence="8">Methylated-DNA--protein-cysteine methyltransferase</fullName>
        <ecNumber evidence="8">2.1.1.63</ecNumber>
    </recommendedName>
    <alternativeName>
        <fullName evidence="8">6-O-methylguanine-DNA methyltransferase</fullName>
        <shortName evidence="8">MGMT</shortName>
    </alternativeName>
    <alternativeName>
        <fullName evidence="8">O-6-methylguanine-DNA-alkyltransferase</fullName>
    </alternativeName>
</protein>
<keyword evidence="6 8" id="KW-0234">DNA repair</keyword>
<dbReference type="NCBIfam" id="TIGR00589">
    <property type="entry name" value="ogt"/>
    <property type="match status" value="1"/>
</dbReference>
<comment type="subcellular location">
    <subcellularLocation>
        <location evidence="8">Cytoplasm</location>
    </subcellularLocation>
</comment>
<accession>A0A3Q8SCB4</accession>
<reference evidence="11 12" key="1">
    <citation type="submission" date="2018-11" db="EMBL/GenBank/DDBJ databases">
        <title>Genome sequencing of Paenibacillus lentus DSM25539(T).</title>
        <authorList>
            <person name="Kook J.-K."/>
            <person name="Park S.-N."/>
            <person name="Lim Y.K."/>
        </authorList>
    </citation>
    <scope>NUCLEOTIDE SEQUENCE [LARGE SCALE GENOMIC DNA]</scope>
    <source>
        <strain evidence="11 12">DSM 25539</strain>
    </source>
</reference>
<dbReference type="FunFam" id="1.10.10.10:FF:000214">
    <property type="entry name" value="Methylated-DNA--protein-cysteine methyltransferase"/>
    <property type="match status" value="1"/>
</dbReference>
<dbReference type="SUPFAM" id="SSF53155">
    <property type="entry name" value="Methylated DNA-protein cysteine methyltransferase domain"/>
    <property type="match status" value="1"/>
</dbReference>
<evidence type="ECO:0000256" key="7">
    <source>
        <dbReference type="ARBA" id="ARBA00049348"/>
    </source>
</evidence>
<dbReference type="InterPro" id="IPR008332">
    <property type="entry name" value="MethylG_MeTrfase_N"/>
</dbReference>
<evidence type="ECO:0000256" key="4">
    <source>
        <dbReference type="ARBA" id="ARBA00022679"/>
    </source>
</evidence>
<name>A0A3Q8SCB4_9BACL</name>
<dbReference type="EC" id="2.1.1.63" evidence="8"/>
<dbReference type="Gene3D" id="3.30.160.70">
    <property type="entry name" value="Methylated DNA-protein cysteine methyltransferase domain"/>
    <property type="match status" value="1"/>
</dbReference>
<proteinExistence type="inferred from homology"/>
<dbReference type="GO" id="GO:0003908">
    <property type="term" value="F:methylated-DNA-[protein]-cysteine S-methyltransferase activity"/>
    <property type="evidence" value="ECO:0007669"/>
    <property type="project" value="UniProtKB-UniRule"/>
</dbReference>
<evidence type="ECO:0000313" key="11">
    <source>
        <dbReference type="EMBL" id="AZK47439.1"/>
    </source>
</evidence>
<feature type="active site" description="Nucleophile; methyl group acceptor" evidence="8">
    <location>
        <position position="142"/>
    </location>
</feature>
<dbReference type="AlphaFoldDB" id="A0A3Q8SCB4"/>
<keyword evidence="3 8" id="KW-0489">Methyltransferase</keyword>
<comment type="catalytic activity">
    <reaction evidence="7 8">
        <text>a 6-O-methyl-2'-deoxyguanosine in DNA + L-cysteinyl-[protein] = S-methyl-L-cysteinyl-[protein] + a 2'-deoxyguanosine in DNA</text>
        <dbReference type="Rhea" id="RHEA:24000"/>
        <dbReference type="Rhea" id="RHEA-COMP:10131"/>
        <dbReference type="Rhea" id="RHEA-COMP:10132"/>
        <dbReference type="Rhea" id="RHEA-COMP:11367"/>
        <dbReference type="Rhea" id="RHEA-COMP:11368"/>
        <dbReference type="ChEBI" id="CHEBI:29950"/>
        <dbReference type="ChEBI" id="CHEBI:82612"/>
        <dbReference type="ChEBI" id="CHEBI:85445"/>
        <dbReference type="ChEBI" id="CHEBI:85448"/>
        <dbReference type="EC" id="2.1.1.63"/>
    </reaction>
</comment>
<dbReference type="PANTHER" id="PTHR10815:SF12">
    <property type="entry name" value="METHYLATED-DNA--PROTEIN-CYSTEINE METHYLTRANSFERASE, INDUCIBLE"/>
    <property type="match status" value="1"/>
</dbReference>
<keyword evidence="8" id="KW-0963">Cytoplasm</keyword>
<dbReference type="GO" id="GO:0006307">
    <property type="term" value="P:DNA alkylation repair"/>
    <property type="evidence" value="ECO:0007669"/>
    <property type="project" value="UniProtKB-UniRule"/>
</dbReference>
<dbReference type="Pfam" id="PF02870">
    <property type="entry name" value="Methyltransf_1N"/>
    <property type="match status" value="1"/>
</dbReference>
<evidence type="ECO:0000313" key="12">
    <source>
        <dbReference type="Proteomes" id="UP000273145"/>
    </source>
</evidence>
<keyword evidence="5 8" id="KW-0227">DNA damage</keyword>
<evidence type="ECO:0000256" key="1">
    <source>
        <dbReference type="ARBA" id="ARBA00001286"/>
    </source>
</evidence>
<dbReference type="Gene3D" id="1.10.10.10">
    <property type="entry name" value="Winged helix-like DNA-binding domain superfamily/Winged helix DNA-binding domain"/>
    <property type="match status" value="1"/>
</dbReference>
<comment type="catalytic activity">
    <reaction evidence="1 8">
        <text>a 4-O-methyl-thymidine in DNA + L-cysteinyl-[protein] = a thymidine in DNA + S-methyl-L-cysteinyl-[protein]</text>
        <dbReference type="Rhea" id="RHEA:53428"/>
        <dbReference type="Rhea" id="RHEA-COMP:10131"/>
        <dbReference type="Rhea" id="RHEA-COMP:10132"/>
        <dbReference type="Rhea" id="RHEA-COMP:13555"/>
        <dbReference type="Rhea" id="RHEA-COMP:13556"/>
        <dbReference type="ChEBI" id="CHEBI:29950"/>
        <dbReference type="ChEBI" id="CHEBI:82612"/>
        <dbReference type="ChEBI" id="CHEBI:137386"/>
        <dbReference type="ChEBI" id="CHEBI:137387"/>
        <dbReference type="EC" id="2.1.1.63"/>
    </reaction>
</comment>
<evidence type="ECO:0000256" key="6">
    <source>
        <dbReference type="ARBA" id="ARBA00023204"/>
    </source>
</evidence>
<dbReference type="EMBL" id="CP034248">
    <property type="protein sequence ID" value="AZK47439.1"/>
    <property type="molecule type" value="Genomic_DNA"/>
</dbReference>
<comment type="miscellaneous">
    <text evidence="8">This enzyme catalyzes only one turnover and therefore is not strictly catalytic. According to one definition, an enzyme is a biocatalyst that acts repeatedly and over many reaction cycles.</text>
</comment>
<dbReference type="InterPro" id="IPR014048">
    <property type="entry name" value="MethylDNA_cys_MeTrfase_DNA-bd"/>
</dbReference>
<comment type="function">
    <text evidence="8">Involved in the cellular defense against the biological effects of O6-methylguanine (O6-MeG) and O4-methylthymine (O4-MeT) in DNA. Repairs the methylated nucleobase in DNA by stoichiometrically transferring the methyl group to a cysteine residue in the enzyme. This is a suicide reaction: the enzyme is irreversibly inactivated.</text>
</comment>
<evidence type="ECO:0000259" key="10">
    <source>
        <dbReference type="Pfam" id="PF02870"/>
    </source>
</evidence>
<dbReference type="InterPro" id="IPR036631">
    <property type="entry name" value="MGMT_N_sf"/>
</dbReference>
<evidence type="ECO:0000256" key="5">
    <source>
        <dbReference type="ARBA" id="ARBA00022763"/>
    </source>
</evidence>
<dbReference type="InterPro" id="IPR036388">
    <property type="entry name" value="WH-like_DNA-bd_sf"/>
</dbReference>
<dbReference type="CDD" id="cd06445">
    <property type="entry name" value="ATase"/>
    <property type="match status" value="1"/>
</dbReference>
<evidence type="ECO:0000256" key="2">
    <source>
        <dbReference type="ARBA" id="ARBA00008711"/>
    </source>
</evidence>
<dbReference type="InterPro" id="IPR023546">
    <property type="entry name" value="MGMT"/>
</dbReference>
<evidence type="ECO:0000259" key="9">
    <source>
        <dbReference type="Pfam" id="PF01035"/>
    </source>
</evidence>
<dbReference type="InterPro" id="IPR036217">
    <property type="entry name" value="MethylDNA_cys_MeTrfase_DNAb"/>
</dbReference>
<feature type="domain" description="Methylated-DNA-[protein]-cysteine S-methyltransferase DNA binding" evidence="9">
    <location>
        <begin position="91"/>
        <end position="170"/>
    </location>
</feature>
<dbReference type="OrthoDB" id="9802228at2"/>
<organism evidence="11 12">
    <name type="scientific">Paenibacillus lentus</name>
    <dbReference type="NCBI Taxonomy" id="1338368"/>
    <lineage>
        <taxon>Bacteria</taxon>
        <taxon>Bacillati</taxon>
        <taxon>Bacillota</taxon>
        <taxon>Bacilli</taxon>
        <taxon>Bacillales</taxon>
        <taxon>Paenibacillaceae</taxon>
        <taxon>Paenibacillus</taxon>
    </lineage>
</organism>
<gene>
    <name evidence="11" type="ORF">EIM92_15830</name>
</gene>
<dbReference type="RefSeq" id="WP_125083466.1">
    <property type="nucleotide sequence ID" value="NZ_CP034248.1"/>
</dbReference>